<feature type="region of interest" description="Disordered" evidence="9">
    <location>
        <begin position="200"/>
        <end position="219"/>
    </location>
</feature>
<feature type="compositionally biased region" description="Low complexity" evidence="9">
    <location>
        <begin position="286"/>
        <end position="298"/>
    </location>
</feature>
<feature type="compositionally biased region" description="Basic and acidic residues" evidence="9">
    <location>
        <begin position="1"/>
        <end position="17"/>
    </location>
</feature>
<feature type="compositionally biased region" description="Low complexity" evidence="9">
    <location>
        <begin position="374"/>
        <end position="398"/>
    </location>
</feature>
<feature type="region of interest" description="Disordered" evidence="9">
    <location>
        <begin position="285"/>
        <end position="307"/>
    </location>
</feature>
<dbReference type="CDD" id="cd13220">
    <property type="entry name" value="PH-GRAM_GRAMDC"/>
    <property type="match status" value="1"/>
</dbReference>
<dbReference type="Pfam" id="PF02893">
    <property type="entry name" value="GRAM"/>
    <property type="match status" value="1"/>
</dbReference>
<sequence>MRDEATRKKRSFSDGHFFKKLKLMSRKKQPVMERSKTTRTRKESTNSAAKSSLSLRRANNGRKTIAKRRVLTDIGSTNEGVAGNSGSNSPAQYSHTPHFSDSIPPLPLELPDIVSIRSSRSHISNKSNKNKHGIDLTFIPRRSLQNSKAGLKKLNTSPQGYFNIPVTIDRASEKVKHTDTKNTFNSSSSENERPVLSILQKDDSQSSSHPAIDSMSAPNNINNNNDIENSSNSLFDTILSIAHSAISHVPKISALNTEIQREFSHSGESHTGSTRHPYFHIHHAQQQHPLSQQQGPLPVSENANQNPNDTVLIHSPSANTAHRSSSFLRHLDYLLSPTSGPASDKHTQVEEGDDEEELSPLSKAFLSPSTQLVPTNTSTTPLSGSLTPNNRNVNANSNSETENDNDRDDRSNVGKVKFQPLKVHEPAISTFGKGNLTLEAVAGSSDIDNTTIDLDENNTNNNPNASSTNLSHISKSNVNNNLGPKELNTSYRNSSYIDMARFENSQSNLSSHRARSKTLPANKALENAVGDEGNSKRNSRYSSYSNDMAFDDADERKFRGMSKKFLNRRSFSPSNLGNKVIPGINLRNSFNKNRNSSSDFFSTNQGQQMPRTSTAGSGNIHAIMGLDSGNDDFKLEGIEYASEKKNSEFHTLFKDCDINPNEKLIVDHSCALSRDILLQGRMYISDAHIGFFSNILGWVSTVFIPFKEIVQIEKKTTAGIFPNGIVIDTLHTKYIFASFMSRDATFDLITDVWNQIILGKKYRNGFGNNDDGTISDSSSAFFDDSDDNDDDGDLDDDDPDINSTDMTSSDDIDADVFNESNDLGKNQKSTNYLLGPNKHSPTTADFKPSNNDHLVIEANINAPLGKVVNLLYGEDVSYYERILKAQKNFEISPIPNNFLTKKIRDYAYTKPLSGSIGPSKTKCLITDTLEHYDLEDYVKVLSITKNPDVPSGNIFSVKTVFLFSWDKNNSTKLTVYNSVDWTGKSWIKSMIEKGTFDGVADTTKIMISEIKKILSDEDSNINSKHQASNNESEEEIINLPTIGPPVHDPTEPDFQKGKDDTVIDEKINIPVPLGTVFSLLYGDDTSYIKKIIENQNNFNVCDIPKFVNNAREITYTKKLNNSFGPKQTKCIVTETIEHMDLNSFFMVKQIVRSPDVPYGSSFSVHTRFFYSWGDHNTTNMKVVTNVVWTGKSMLKGTIEKGSIDGQRSSTKQLVDDLKKIISNASSTKKKSRRRGKTVNKRKSSPSTIKNEKNEENFEDTSTKNSFFSAFSMLQQVNITSVQGIMTIISFFICLIFFFRLLFHSKNTSNIQIITPGTILINGNEYNYVPNFKTLYHVYEDNIIKDARRKDSNKNNIVTDTEGLIWDWLIDRGNGTVQNSVLSNHIKESNNKKVKLVNGVSDHKIQQLVESIKITELQLQEMKELLAQTDNTSATNQLL</sequence>
<feature type="region of interest" description="Disordered" evidence="9">
    <location>
        <begin position="1225"/>
        <end position="1257"/>
    </location>
</feature>
<feature type="compositionally biased region" description="Low complexity" evidence="9">
    <location>
        <begin position="45"/>
        <end position="58"/>
    </location>
</feature>
<dbReference type="GO" id="GO:0032541">
    <property type="term" value="C:cortical endoplasmic reticulum"/>
    <property type="evidence" value="ECO:0007669"/>
    <property type="project" value="TreeGrafter"/>
</dbReference>
<feature type="region of interest" description="Disordered" evidence="9">
    <location>
        <begin position="338"/>
        <end position="418"/>
    </location>
</feature>
<dbReference type="GO" id="GO:0005739">
    <property type="term" value="C:mitochondrion"/>
    <property type="evidence" value="ECO:0007669"/>
    <property type="project" value="TreeGrafter"/>
</dbReference>
<evidence type="ECO:0000256" key="8">
    <source>
        <dbReference type="SAM" id="Coils"/>
    </source>
</evidence>
<protein>
    <submittedName>
        <fullName evidence="12">GRAM domain-containing protein ysp2</fullName>
    </submittedName>
</protein>
<feature type="compositionally biased region" description="Polar residues" evidence="9">
    <location>
        <begin position="471"/>
        <end position="484"/>
    </location>
</feature>
<keyword evidence="4" id="KW-0256">Endoplasmic reticulum</keyword>
<dbReference type="EMBL" id="CP048985">
    <property type="protein sequence ID" value="QID78833.1"/>
    <property type="molecule type" value="Genomic_DNA"/>
</dbReference>
<dbReference type="OrthoDB" id="2162691at2759"/>
<feature type="compositionally biased region" description="Basic residues" evidence="9">
    <location>
        <begin position="18"/>
        <end position="29"/>
    </location>
</feature>
<dbReference type="Pfam" id="PF16016">
    <property type="entry name" value="VASt"/>
    <property type="match status" value="2"/>
</dbReference>
<evidence type="ECO:0000256" key="1">
    <source>
        <dbReference type="ARBA" id="ARBA00004586"/>
    </source>
</evidence>
<keyword evidence="6 10" id="KW-0472">Membrane</keyword>
<dbReference type="PANTHER" id="PTHR23319">
    <property type="entry name" value="GRAM DOMAIN CONTAINING 1B, ISOFORM E"/>
    <property type="match status" value="1"/>
</dbReference>
<dbReference type="GO" id="GO:0120015">
    <property type="term" value="F:sterol transfer activity"/>
    <property type="evidence" value="ECO:0007669"/>
    <property type="project" value="TreeGrafter"/>
</dbReference>
<evidence type="ECO:0000256" key="5">
    <source>
        <dbReference type="ARBA" id="ARBA00022989"/>
    </source>
</evidence>
<feature type="coiled-coil region" evidence="8">
    <location>
        <begin position="1404"/>
        <end position="1431"/>
    </location>
</feature>
<evidence type="ECO:0000256" key="6">
    <source>
        <dbReference type="ARBA" id="ARBA00023136"/>
    </source>
</evidence>
<name>A0A6C1DQH6_SACPS</name>
<feature type="region of interest" description="Disordered" evidence="9">
    <location>
        <begin position="777"/>
        <end position="843"/>
    </location>
</feature>
<feature type="compositionally biased region" description="Low complexity" evidence="9">
    <location>
        <begin position="455"/>
        <end position="470"/>
    </location>
</feature>
<evidence type="ECO:0000313" key="13">
    <source>
        <dbReference type="Proteomes" id="UP000501346"/>
    </source>
</evidence>
<keyword evidence="13" id="KW-1185">Reference proteome</keyword>
<organism evidence="12 13">
    <name type="scientific">Saccharomyces pastorianus</name>
    <name type="common">Lager yeast</name>
    <name type="synonym">Saccharomyces cerevisiae x Saccharomyces eubayanus</name>
    <dbReference type="NCBI Taxonomy" id="27292"/>
    <lineage>
        <taxon>Eukaryota</taxon>
        <taxon>Fungi</taxon>
        <taxon>Dikarya</taxon>
        <taxon>Ascomycota</taxon>
        <taxon>Saccharomycotina</taxon>
        <taxon>Saccharomycetes</taxon>
        <taxon>Saccharomycetales</taxon>
        <taxon>Saccharomycetaceae</taxon>
        <taxon>Saccharomyces</taxon>
    </lineage>
</organism>
<comment type="similarity">
    <text evidence="2">Belongs to the YSP2 family.</text>
</comment>
<evidence type="ECO:0000256" key="4">
    <source>
        <dbReference type="ARBA" id="ARBA00022824"/>
    </source>
</evidence>
<feature type="transmembrane region" description="Helical" evidence="10">
    <location>
        <begin position="1281"/>
        <end position="1302"/>
    </location>
</feature>
<dbReference type="Proteomes" id="UP000501346">
    <property type="component" value="Chromosome ScIV"/>
</dbReference>
<feature type="compositionally biased region" description="Polar residues" evidence="9">
    <location>
        <begin position="74"/>
        <end position="97"/>
    </location>
</feature>
<dbReference type="SMART" id="SM00568">
    <property type="entry name" value="GRAM"/>
    <property type="match status" value="1"/>
</dbReference>
<dbReference type="InterPro" id="IPR051482">
    <property type="entry name" value="Cholesterol_transport"/>
</dbReference>
<feature type="domain" description="VASt" evidence="11">
    <location>
        <begin position="1059"/>
        <end position="1225"/>
    </location>
</feature>
<keyword evidence="5 10" id="KW-1133">Transmembrane helix</keyword>
<evidence type="ECO:0000259" key="11">
    <source>
        <dbReference type="PROSITE" id="PS51778"/>
    </source>
</evidence>
<feature type="compositionally biased region" description="Basic residues" evidence="9">
    <location>
        <begin position="1227"/>
        <end position="1243"/>
    </location>
</feature>
<dbReference type="PANTHER" id="PTHR23319:SF36">
    <property type="entry name" value="MEMBRANE-ANCHORED LIPID-BINDING PROTEIN LAM4-RELATED"/>
    <property type="match status" value="1"/>
</dbReference>
<dbReference type="Gene3D" id="2.30.29.30">
    <property type="entry name" value="Pleckstrin-homology domain (PH domain)/Phosphotyrosine-binding domain (PTB)"/>
    <property type="match status" value="1"/>
</dbReference>
<feature type="compositionally biased region" description="Polar residues" evidence="9">
    <location>
        <begin position="818"/>
        <end position="832"/>
    </location>
</feature>
<dbReference type="InterPro" id="IPR004182">
    <property type="entry name" value="GRAM"/>
</dbReference>
<feature type="region of interest" description="Disordered" evidence="9">
    <location>
        <begin position="1"/>
        <end position="97"/>
    </location>
</feature>
<evidence type="ECO:0000256" key="3">
    <source>
        <dbReference type="ARBA" id="ARBA00022692"/>
    </source>
</evidence>
<dbReference type="InterPro" id="IPR011993">
    <property type="entry name" value="PH-like_dom_sf"/>
</dbReference>
<feature type="region of interest" description="Disordered" evidence="9">
    <location>
        <begin position="506"/>
        <end position="545"/>
    </location>
</feature>
<dbReference type="GO" id="GO:0005789">
    <property type="term" value="C:endoplasmic reticulum membrane"/>
    <property type="evidence" value="ECO:0007669"/>
    <property type="project" value="UniProtKB-SubCell"/>
</dbReference>
<dbReference type="GO" id="GO:0032934">
    <property type="term" value="F:sterol binding"/>
    <property type="evidence" value="ECO:0007669"/>
    <property type="project" value="TreeGrafter"/>
</dbReference>
<dbReference type="GO" id="GO:0005886">
    <property type="term" value="C:plasma membrane"/>
    <property type="evidence" value="ECO:0007669"/>
    <property type="project" value="TreeGrafter"/>
</dbReference>
<dbReference type="PROSITE" id="PS51778">
    <property type="entry name" value="VAST"/>
    <property type="match status" value="2"/>
</dbReference>
<feature type="compositionally biased region" description="Basic and acidic residues" evidence="9">
    <location>
        <begin position="30"/>
        <end position="44"/>
    </location>
</feature>
<dbReference type="GO" id="GO:0032366">
    <property type="term" value="P:intracellular sterol transport"/>
    <property type="evidence" value="ECO:0007669"/>
    <property type="project" value="TreeGrafter"/>
</dbReference>
<evidence type="ECO:0000256" key="9">
    <source>
        <dbReference type="SAM" id="MobiDB-lite"/>
    </source>
</evidence>
<dbReference type="InterPro" id="IPR031968">
    <property type="entry name" value="VASt"/>
</dbReference>
<gene>
    <name evidence="12" type="primary">YSP2_1</name>
    <name evidence="12" type="ORF">GRS66_001059</name>
</gene>
<reference evidence="12 13" key="1">
    <citation type="journal article" date="2019" name="BMC Genomics">
        <title>Chromosome level assembly and comparative genome analysis confirm lager-brewing yeasts originated from a single hybridization.</title>
        <authorList>
            <person name="Salazar A.N."/>
            <person name="Gorter de Vries A.R."/>
            <person name="van den Broek M."/>
            <person name="Brouwers N."/>
            <person name="de la Torre Cortes P."/>
            <person name="Kuijpers N.G.A."/>
            <person name="Daran J.G."/>
            <person name="Abeel T."/>
        </authorList>
    </citation>
    <scope>NUCLEOTIDE SEQUENCE [LARGE SCALE GENOMIC DNA]</scope>
    <source>
        <strain evidence="12 13">CBS 1483</strain>
    </source>
</reference>
<feature type="domain" description="VASt" evidence="11">
    <location>
        <begin position="851"/>
        <end position="1018"/>
    </location>
</feature>
<feature type="region of interest" description="Disordered" evidence="9">
    <location>
        <begin position="455"/>
        <end position="484"/>
    </location>
</feature>
<keyword evidence="8" id="KW-0175">Coiled coil</keyword>
<keyword evidence="3 10" id="KW-0812">Transmembrane</keyword>
<proteinExistence type="inferred from homology"/>
<dbReference type="GO" id="GO:0140268">
    <property type="term" value="C:endoplasmic reticulum-plasma membrane contact site"/>
    <property type="evidence" value="ECO:0007669"/>
    <property type="project" value="TreeGrafter"/>
</dbReference>
<evidence type="ECO:0000256" key="2">
    <source>
        <dbReference type="ARBA" id="ARBA00006582"/>
    </source>
</evidence>
<evidence type="ECO:0000313" key="12">
    <source>
        <dbReference type="EMBL" id="QID78833.1"/>
    </source>
</evidence>
<feature type="compositionally biased region" description="Acidic residues" evidence="9">
    <location>
        <begin position="783"/>
        <end position="800"/>
    </location>
</feature>
<evidence type="ECO:0000256" key="7">
    <source>
        <dbReference type="ARBA" id="ARBA00037847"/>
    </source>
</evidence>
<comment type="subcellular location">
    <subcellularLocation>
        <location evidence="7">Endomembrane system</location>
        <topology evidence="7">Single-pass membrane protein</topology>
    </subcellularLocation>
    <subcellularLocation>
        <location evidence="1">Endoplasmic reticulum membrane</location>
    </subcellularLocation>
</comment>
<evidence type="ECO:0000256" key="10">
    <source>
        <dbReference type="SAM" id="Phobius"/>
    </source>
</evidence>
<accession>A0A6C1DQH6</accession>